<organism evidence="6 7">
    <name type="scientific">Candidatus Lambdaproteobacteria bacterium RIFOXYD2_FULL_50_16</name>
    <dbReference type="NCBI Taxonomy" id="1817772"/>
    <lineage>
        <taxon>Bacteria</taxon>
        <taxon>Pseudomonadati</taxon>
        <taxon>Pseudomonadota</taxon>
        <taxon>Candidatus Lambdaproteobacteria</taxon>
    </lineage>
</organism>
<dbReference type="AlphaFoldDB" id="A0A1F6GAZ4"/>
<comment type="similarity">
    <text evidence="5">Belongs to the FlgI family.</text>
</comment>
<evidence type="ECO:0000256" key="2">
    <source>
        <dbReference type="ARBA" id="ARBA00004117"/>
    </source>
</evidence>
<reference evidence="6 7" key="1">
    <citation type="journal article" date="2016" name="Nat. Commun.">
        <title>Thousands of microbial genomes shed light on interconnected biogeochemical processes in an aquifer system.</title>
        <authorList>
            <person name="Anantharaman K."/>
            <person name="Brown C.T."/>
            <person name="Hug L.A."/>
            <person name="Sharon I."/>
            <person name="Castelle C.J."/>
            <person name="Probst A.J."/>
            <person name="Thomas B.C."/>
            <person name="Singh A."/>
            <person name="Wilkins M.J."/>
            <person name="Karaoz U."/>
            <person name="Brodie E.L."/>
            <person name="Williams K.H."/>
            <person name="Hubbard S.S."/>
            <person name="Banfield J.F."/>
        </authorList>
    </citation>
    <scope>NUCLEOTIDE SEQUENCE [LARGE SCALE GENOMIC DNA]</scope>
</reference>
<dbReference type="InterPro" id="IPR001782">
    <property type="entry name" value="Flag_FlgI"/>
</dbReference>
<evidence type="ECO:0000256" key="1">
    <source>
        <dbReference type="ARBA" id="ARBA00002591"/>
    </source>
</evidence>
<evidence type="ECO:0000313" key="6">
    <source>
        <dbReference type="EMBL" id="OGG95272.1"/>
    </source>
</evidence>
<protein>
    <recommendedName>
        <fullName evidence="5">Flagellar P-ring protein</fullName>
    </recommendedName>
    <alternativeName>
        <fullName evidence="5">Basal body P-ring protein</fullName>
    </alternativeName>
</protein>
<evidence type="ECO:0000256" key="5">
    <source>
        <dbReference type="HAMAP-Rule" id="MF_00416"/>
    </source>
</evidence>
<dbReference type="PRINTS" id="PR01010">
    <property type="entry name" value="FLGPRINGFLGI"/>
</dbReference>
<dbReference type="NCBIfam" id="NF003676">
    <property type="entry name" value="PRK05303.1"/>
    <property type="match status" value="1"/>
</dbReference>
<comment type="caution">
    <text evidence="6">The sequence shown here is derived from an EMBL/GenBank/DDBJ whole genome shotgun (WGS) entry which is preliminary data.</text>
</comment>
<dbReference type="Pfam" id="PF02119">
    <property type="entry name" value="FlgI"/>
    <property type="match status" value="1"/>
</dbReference>
<dbReference type="STRING" id="1817772.A2527_08870"/>
<comment type="subunit">
    <text evidence="5">The basal body constitutes a major portion of the flagellar organelle and consists of four rings (L,P,S, and M) mounted on a central rod.</text>
</comment>
<dbReference type="GO" id="GO:0071973">
    <property type="term" value="P:bacterial-type flagellum-dependent cell motility"/>
    <property type="evidence" value="ECO:0007669"/>
    <property type="project" value="InterPro"/>
</dbReference>
<comment type="function">
    <text evidence="1 5">Assembles around the rod to form the L-ring and probably protects the motor/basal body from shearing forces during rotation.</text>
</comment>
<dbReference type="HAMAP" id="MF_00416">
    <property type="entry name" value="FlgI"/>
    <property type="match status" value="1"/>
</dbReference>
<keyword evidence="3" id="KW-0732">Signal</keyword>
<gene>
    <name evidence="5" type="primary">flgI</name>
    <name evidence="6" type="ORF">A2527_08870</name>
</gene>
<name>A0A1F6GAZ4_9PROT</name>
<keyword evidence="4 5" id="KW-0975">Bacterial flagellum</keyword>
<evidence type="ECO:0000256" key="3">
    <source>
        <dbReference type="ARBA" id="ARBA00022729"/>
    </source>
</evidence>
<comment type="subcellular location">
    <subcellularLocation>
        <location evidence="2 5">Bacterial flagellum basal body</location>
    </subcellularLocation>
</comment>
<dbReference type="GO" id="GO:0009428">
    <property type="term" value="C:bacterial-type flagellum basal body, distal rod, P ring"/>
    <property type="evidence" value="ECO:0007669"/>
    <property type="project" value="InterPro"/>
</dbReference>
<dbReference type="GO" id="GO:0005198">
    <property type="term" value="F:structural molecule activity"/>
    <property type="evidence" value="ECO:0007669"/>
    <property type="project" value="InterPro"/>
</dbReference>
<proteinExistence type="inferred from homology"/>
<dbReference type="Proteomes" id="UP000178449">
    <property type="component" value="Unassembled WGS sequence"/>
</dbReference>
<dbReference type="EMBL" id="MFNE01000026">
    <property type="protein sequence ID" value="OGG95272.1"/>
    <property type="molecule type" value="Genomic_DNA"/>
</dbReference>
<dbReference type="PANTHER" id="PTHR30381">
    <property type="entry name" value="FLAGELLAR P-RING PERIPLASMIC PROTEIN FLGI"/>
    <property type="match status" value="1"/>
</dbReference>
<evidence type="ECO:0000313" key="7">
    <source>
        <dbReference type="Proteomes" id="UP000178449"/>
    </source>
</evidence>
<accession>A0A1F6GAZ4</accession>
<evidence type="ECO:0000256" key="4">
    <source>
        <dbReference type="ARBA" id="ARBA00023143"/>
    </source>
</evidence>
<dbReference type="PANTHER" id="PTHR30381:SF0">
    <property type="entry name" value="FLAGELLAR P-RING PROTEIN"/>
    <property type="match status" value="1"/>
</dbReference>
<dbReference type="GO" id="GO:0030288">
    <property type="term" value="C:outer membrane-bounded periplasmic space"/>
    <property type="evidence" value="ECO:0007669"/>
    <property type="project" value="InterPro"/>
</dbReference>
<sequence>MNKGRLYRLLCIPILGLLALTDIAQAVRIKDLAGVRGMRENQLIGFSIVIGLNGTGDTEESLMPRKPLRNALERMGISINLSEIKGRSLAAVMVTATLPAFAKQGQKLDVTVSALGDSTSLRGGILVMTPLRAPDREVFAVAQGPIVDIPMGVELPDARSTIGSVEFKFDPKRNIVPTVGKVVGGALVEREINLELNSRTRIFLNLKEPDFTTAFRLAKVINRNLGDGSARASDAGMVEVSVPSSYLGQTVELMSRIENMEIEPDAIAKVVLDERTGTIVMGTHVRILPIAISYGNLNIRIGEKPISEAERKAARGKEMVGEPEEEGNVILFKGGVDIKEVVDGLNKIGISNSDLIEVLKTIKSAGALQAELIIK</sequence>